<dbReference type="Proteomes" id="UP001518925">
    <property type="component" value="Unassembled WGS sequence"/>
</dbReference>
<dbReference type="RefSeq" id="WP_204205330.1">
    <property type="nucleotide sequence ID" value="NZ_JAFELM010000045.1"/>
</dbReference>
<sequence length="299" mass="34429">MTYVINNANVKKESEMITCSLSIKDNKIEYIKSHMNNVNFIKMDVSPYLLTPGHVMLDFKIERLANIQSFKEHMKQLVGKGCTTALVGVSVKYESELKQKVMKIQQQMINSPIDYCICVKIPIRALTPSFIRQCKRLKIPAIFVELKEEELYTTVWGWIREALYPYFLSVIPIWTPDYSKGKIKRLTAEWKARLEEEKIPTVPSCPTEGEPLALNVLRKIGISPIKGELRIGGDVDYNLYQQKSREFANQEEVNYDMDRPVITVHKGRNIKVGNEFYINPGYGDQLCIKVPGFYSATFE</sequence>
<name>A0ABS2DMX7_9BACI</name>
<reference evidence="1 2" key="1">
    <citation type="submission" date="2021-02" db="EMBL/GenBank/DDBJ databases">
        <title>Bacillus sp. RD4P76, an endophyte from a halophyte.</title>
        <authorList>
            <person name="Sun J.-Q."/>
        </authorList>
    </citation>
    <scope>NUCLEOTIDE SEQUENCE [LARGE SCALE GENOMIC DNA]</scope>
    <source>
        <strain evidence="1 2">RD4P76</strain>
    </source>
</reference>
<dbReference type="EMBL" id="JAFELM010000045">
    <property type="protein sequence ID" value="MBM6619851.1"/>
    <property type="molecule type" value="Genomic_DNA"/>
</dbReference>
<accession>A0ABS2DMX7</accession>
<protein>
    <submittedName>
        <fullName evidence="1">Uncharacterized protein</fullName>
    </submittedName>
</protein>
<dbReference type="InterPro" id="IPR011059">
    <property type="entry name" value="Metal-dep_hydrolase_composite"/>
</dbReference>
<evidence type="ECO:0000313" key="1">
    <source>
        <dbReference type="EMBL" id="MBM6619851.1"/>
    </source>
</evidence>
<keyword evidence="2" id="KW-1185">Reference proteome</keyword>
<dbReference type="SUPFAM" id="SSF51338">
    <property type="entry name" value="Composite domain of metallo-dependent hydrolases"/>
    <property type="match status" value="1"/>
</dbReference>
<gene>
    <name evidence="1" type="ORF">JR050_19495</name>
</gene>
<evidence type="ECO:0000313" key="2">
    <source>
        <dbReference type="Proteomes" id="UP001518925"/>
    </source>
</evidence>
<proteinExistence type="predicted"/>
<comment type="caution">
    <text evidence="1">The sequence shown here is derived from an EMBL/GenBank/DDBJ whole genome shotgun (WGS) entry which is preliminary data.</text>
</comment>
<organism evidence="1 2">
    <name type="scientific">Bacillus suaedaesalsae</name>
    <dbReference type="NCBI Taxonomy" id="2810349"/>
    <lineage>
        <taxon>Bacteria</taxon>
        <taxon>Bacillati</taxon>
        <taxon>Bacillota</taxon>
        <taxon>Bacilli</taxon>
        <taxon>Bacillales</taxon>
        <taxon>Bacillaceae</taxon>
        <taxon>Bacillus</taxon>
    </lineage>
</organism>